<dbReference type="GO" id="GO:0016787">
    <property type="term" value="F:hydrolase activity"/>
    <property type="evidence" value="ECO:0007669"/>
    <property type="project" value="UniProtKB-KW"/>
</dbReference>
<dbReference type="RefSeq" id="WP_130648227.1">
    <property type="nucleotide sequence ID" value="NZ_BMHA01000001.1"/>
</dbReference>
<dbReference type="GO" id="GO:0016020">
    <property type="term" value="C:membrane"/>
    <property type="evidence" value="ECO:0007669"/>
    <property type="project" value="TreeGrafter"/>
</dbReference>
<keyword evidence="4" id="KW-1185">Reference proteome</keyword>
<evidence type="ECO:0000256" key="1">
    <source>
        <dbReference type="ARBA" id="ARBA00022801"/>
    </source>
</evidence>
<evidence type="ECO:0000313" key="3">
    <source>
        <dbReference type="EMBL" id="GGI02865.1"/>
    </source>
</evidence>
<dbReference type="Gene3D" id="3.40.50.1820">
    <property type="entry name" value="alpha/beta hydrolase"/>
    <property type="match status" value="1"/>
</dbReference>
<dbReference type="InterPro" id="IPR029058">
    <property type="entry name" value="AB_hydrolase_fold"/>
</dbReference>
<dbReference type="AlphaFoldDB" id="A0A8J3EQP4"/>
<comment type="caution">
    <text evidence="3">The sequence shown here is derived from an EMBL/GenBank/DDBJ whole genome shotgun (WGS) entry which is preliminary data.</text>
</comment>
<reference evidence="3" key="1">
    <citation type="journal article" date="2014" name="Int. J. Syst. Evol. Microbiol.">
        <title>Complete genome sequence of Corynebacterium casei LMG S-19264T (=DSM 44701T), isolated from a smear-ripened cheese.</title>
        <authorList>
            <consortium name="US DOE Joint Genome Institute (JGI-PGF)"/>
            <person name="Walter F."/>
            <person name="Albersmeier A."/>
            <person name="Kalinowski J."/>
            <person name="Ruckert C."/>
        </authorList>
    </citation>
    <scope>NUCLEOTIDE SEQUENCE</scope>
    <source>
        <strain evidence="3">CGMCC 1.14988</strain>
    </source>
</reference>
<protein>
    <submittedName>
        <fullName evidence="3">Hydrolase</fullName>
    </submittedName>
</protein>
<dbReference type="PANTHER" id="PTHR43798:SF31">
    <property type="entry name" value="AB HYDROLASE SUPERFAMILY PROTEIN YCLE"/>
    <property type="match status" value="1"/>
</dbReference>
<organism evidence="3 4">
    <name type="scientific">Egicoccus halophilus</name>
    <dbReference type="NCBI Taxonomy" id="1670830"/>
    <lineage>
        <taxon>Bacteria</taxon>
        <taxon>Bacillati</taxon>
        <taxon>Actinomycetota</taxon>
        <taxon>Nitriliruptoria</taxon>
        <taxon>Egicoccales</taxon>
        <taxon>Egicoccaceae</taxon>
        <taxon>Egicoccus</taxon>
    </lineage>
</organism>
<proteinExistence type="predicted"/>
<name>A0A8J3EQP4_9ACTN</name>
<sequence length="342" mass="35804">MVTRRTRRALGAAAGLAGVAGAAATWELTRRRNRRELLADPERDILTAPLPGFGRTVVSADGTRLAVWEAGPPDGPVVVFAHGWGMAVRFWIHQLRELSADHRVIAYDQRGHAASGKAADGDYSADALGADLEAVLATCVPAGRRALLVGHSMGAMSIVAWAHAADGPVEDRVHGAILADTGVDQLYSTFFAELGVAKLVADTIGVRAMSSRLPLPPGSSPVGHRATAFIACGRDASPSAVTLTEQLFLETPADVRSAIGMTMSSLDLAHGVARLTVPTTVVIGTADRLTPPVHSQRLADALPDADLVELTGAGHQAPLERHHDFTKLVRQHTVGAEVAGPA</sequence>
<dbReference type="OrthoDB" id="5422338at2"/>
<dbReference type="PANTHER" id="PTHR43798">
    <property type="entry name" value="MONOACYLGLYCEROL LIPASE"/>
    <property type="match status" value="1"/>
</dbReference>
<evidence type="ECO:0000313" key="4">
    <source>
        <dbReference type="Proteomes" id="UP000650511"/>
    </source>
</evidence>
<evidence type="ECO:0000259" key="2">
    <source>
        <dbReference type="Pfam" id="PF12697"/>
    </source>
</evidence>
<accession>A0A8J3EQP4</accession>
<keyword evidence="1 3" id="KW-0378">Hydrolase</keyword>
<gene>
    <name evidence="3" type="ORF">GCM10011354_01810</name>
</gene>
<dbReference type="Proteomes" id="UP000650511">
    <property type="component" value="Unassembled WGS sequence"/>
</dbReference>
<dbReference type="InterPro" id="IPR000073">
    <property type="entry name" value="AB_hydrolase_1"/>
</dbReference>
<dbReference type="Pfam" id="PF12697">
    <property type="entry name" value="Abhydrolase_6"/>
    <property type="match status" value="1"/>
</dbReference>
<reference evidence="3" key="2">
    <citation type="submission" date="2020-09" db="EMBL/GenBank/DDBJ databases">
        <authorList>
            <person name="Sun Q."/>
            <person name="Zhou Y."/>
        </authorList>
    </citation>
    <scope>NUCLEOTIDE SEQUENCE</scope>
    <source>
        <strain evidence="3">CGMCC 1.14988</strain>
    </source>
</reference>
<feature type="domain" description="AB hydrolase-1" evidence="2">
    <location>
        <begin position="78"/>
        <end position="325"/>
    </location>
</feature>
<dbReference type="InterPro" id="IPR050266">
    <property type="entry name" value="AB_hydrolase_sf"/>
</dbReference>
<dbReference type="EMBL" id="BMHA01000001">
    <property type="protein sequence ID" value="GGI02865.1"/>
    <property type="molecule type" value="Genomic_DNA"/>
</dbReference>
<dbReference type="SUPFAM" id="SSF53474">
    <property type="entry name" value="alpha/beta-Hydrolases"/>
    <property type="match status" value="1"/>
</dbReference>